<evidence type="ECO:0000256" key="4">
    <source>
        <dbReference type="ARBA" id="ARBA00008025"/>
    </source>
</evidence>
<keyword evidence="13 20" id="KW-0472">Membrane</keyword>
<reference evidence="23" key="2">
    <citation type="submission" date="2014-03" db="EMBL/GenBank/DDBJ databases">
        <title>The whipworm genome and dual-species transcriptomics of an intimate host-pathogen interaction.</title>
        <authorList>
            <person name="Foth B.J."/>
            <person name="Tsai I.J."/>
            <person name="Reid A.J."/>
            <person name="Bancroft A.J."/>
            <person name="Nichol S."/>
            <person name="Tracey A."/>
            <person name="Holroyd N."/>
            <person name="Cotton J.A."/>
            <person name="Stanley E.J."/>
            <person name="Zarowiecki M."/>
            <person name="Liu J.Z."/>
            <person name="Huckvale T."/>
            <person name="Cooper P.J."/>
            <person name="Grencis R.K."/>
            <person name="Berriman M."/>
        </authorList>
    </citation>
    <scope>NUCLEOTIDE SEQUENCE [LARGE SCALE GENOMIC DNA]</scope>
</reference>
<dbReference type="CDD" id="cd15866">
    <property type="entry name" value="R-SNARE_SEC22"/>
    <property type="match status" value="1"/>
</dbReference>
<evidence type="ECO:0000256" key="19">
    <source>
        <dbReference type="PROSITE-ProRule" id="PRU00290"/>
    </source>
</evidence>
<comment type="similarity">
    <text evidence="4">Belongs to the synaptobrevin family.</text>
</comment>
<dbReference type="EMBL" id="HG805842">
    <property type="protein sequence ID" value="CDW53117.1"/>
    <property type="molecule type" value="Genomic_DNA"/>
</dbReference>
<feature type="transmembrane region" description="Helical" evidence="20">
    <location>
        <begin position="192"/>
        <end position="214"/>
    </location>
</feature>
<evidence type="ECO:0000256" key="16">
    <source>
        <dbReference type="ARBA" id="ARBA00024188"/>
    </source>
</evidence>
<dbReference type="GO" id="GO:0005789">
    <property type="term" value="C:endoplasmic reticulum membrane"/>
    <property type="evidence" value="ECO:0007669"/>
    <property type="project" value="UniProtKB-SubCell"/>
</dbReference>
<protein>
    <recommendedName>
        <fullName evidence="17">Vesicle-trafficking protein SEC22b</fullName>
    </recommendedName>
    <alternativeName>
        <fullName evidence="18">SEC22 vesicle-trafficking protein homolog B</fullName>
    </alternativeName>
</protein>
<organism evidence="23 24">
    <name type="scientific">Trichuris trichiura</name>
    <name type="common">Whipworm</name>
    <name type="synonym">Trichocephalus trichiurus</name>
    <dbReference type="NCBI Taxonomy" id="36087"/>
    <lineage>
        <taxon>Eukaryota</taxon>
        <taxon>Metazoa</taxon>
        <taxon>Ecdysozoa</taxon>
        <taxon>Nematoda</taxon>
        <taxon>Enoplea</taxon>
        <taxon>Dorylaimia</taxon>
        <taxon>Trichinellida</taxon>
        <taxon>Trichuridae</taxon>
        <taxon>Trichuris</taxon>
    </lineage>
</organism>
<evidence type="ECO:0000259" key="21">
    <source>
        <dbReference type="PROSITE" id="PS50859"/>
    </source>
</evidence>
<evidence type="ECO:0000256" key="18">
    <source>
        <dbReference type="ARBA" id="ARBA00033315"/>
    </source>
</evidence>
<keyword evidence="24" id="KW-1185">Reference proteome</keyword>
<evidence type="ECO:0000256" key="13">
    <source>
        <dbReference type="ARBA" id="ARBA00023136"/>
    </source>
</evidence>
<dbReference type="GO" id="GO:0005484">
    <property type="term" value="F:SNAP receptor activity"/>
    <property type="evidence" value="ECO:0007669"/>
    <property type="project" value="InterPro"/>
</dbReference>
<dbReference type="GO" id="GO:0015031">
    <property type="term" value="P:protein transport"/>
    <property type="evidence" value="ECO:0007669"/>
    <property type="project" value="UniProtKB-KW"/>
</dbReference>
<evidence type="ECO:0000256" key="2">
    <source>
        <dbReference type="ARBA" id="ARBA00004198"/>
    </source>
</evidence>
<dbReference type="InterPro" id="IPR042855">
    <property type="entry name" value="V_SNARE_CC"/>
</dbReference>
<evidence type="ECO:0000313" key="24">
    <source>
        <dbReference type="Proteomes" id="UP000030665"/>
    </source>
</evidence>
<evidence type="ECO:0000256" key="20">
    <source>
        <dbReference type="SAM" id="Phobius"/>
    </source>
</evidence>
<dbReference type="STRING" id="36087.A0A077YYF6"/>
<dbReference type="GO" id="GO:0006888">
    <property type="term" value="P:endoplasmic reticulum to Golgi vesicle-mediated transport"/>
    <property type="evidence" value="ECO:0007669"/>
    <property type="project" value="InterPro"/>
</dbReference>
<keyword evidence="11" id="KW-0333">Golgi apparatus</keyword>
<dbReference type="SMART" id="SM01270">
    <property type="entry name" value="Longin"/>
    <property type="match status" value="1"/>
</dbReference>
<evidence type="ECO:0000256" key="14">
    <source>
        <dbReference type="ARBA" id="ARBA00024173"/>
    </source>
</evidence>
<dbReference type="Gene3D" id="1.20.5.110">
    <property type="match status" value="1"/>
</dbReference>
<proteinExistence type="inferred from homology"/>
<keyword evidence="6 20" id="KW-0812">Transmembrane</keyword>
<dbReference type="SUPFAM" id="SSF64356">
    <property type="entry name" value="SNARE-like"/>
    <property type="match status" value="1"/>
</dbReference>
<evidence type="ECO:0000256" key="12">
    <source>
        <dbReference type="ARBA" id="ARBA00023054"/>
    </source>
</evidence>
<dbReference type="InterPro" id="IPR044565">
    <property type="entry name" value="Sec22"/>
</dbReference>
<feature type="domain" description="Longin" evidence="21">
    <location>
        <begin position="6"/>
        <end position="119"/>
    </location>
</feature>
<dbReference type="SUPFAM" id="SSF58038">
    <property type="entry name" value="SNARE fusion complex"/>
    <property type="match status" value="1"/>
</dbReference>
<dbReference type="PANTHER" id="PTHR45837">
    <property type="entry name" value="VESICLE-TRAFFICKING PROTEIN SEC22B"/>
    <property type="match status" value="1"/>
</dbReference>
<evidence type="ECO:0000256" key="10">
    <source>
        <dbReference type="ARBA" id="ARBA00022989"/>
    </source>
</evidence>
<dbReference type="CDD" id="cd14824">
    <property type="entry name" value="Longin"/>
    <property type="match status" value="1"/>
</dbReference>
<keyword evidence="12 19" id="KW-0175">Coiled coil</keyword>
<dbReference type="GO" id="GO:0005794">
    <property type="term" value="C:Golgi apparatus"/>
    <property type="evidence" value="ECO:0007669"/>
    <property type="project" value="UniProtKB-SubCell"/>
</dbReference>
<evidence type="ECO:0000256" key="11">
    <source>
        <dbReference type="ARBA" id="ARBA00023034"/>
    </source>
</evidence>
<name>A0A077YYF6_TRITR</name>
<dbReference type="PROSITE" id="PS50892">
    <property type="entry name" value="V_SNARE"/>
    <property type="match status" value="1"/>
</dbReference>
<dbReference type="GO" id="GO:0006890">
    <property type="term" value="P:retrograde vesicle-mediated transport, Golgi to endoplasmic reticulum"/>
    <property type="evidence" value="ECO:0007669"/>
    <property type="project" value="InterPro"/>
</dbReference>
<dbReference type="InterPro" id="IPR001388">
    <property type="entry name" value="Synaptobrevin-like"/>
</dbReference>
<evidence type="ECO:0000256" key="6">
    <source>
        <dbReference type="ARBA" id="ARBA00022692"/>
    </source>
</evidence>
<keyword evidence="7" id="KW-0256">Endoplasmic reticulum</keyword>
<evidence type="ECO:0000256" key="9">
    <source>
        <dbReference type="ARBA" id="ARBA00022927"/>
    </source>
</evidence>
<dbReference type="GO" id="GO:0033116">
    <property type="term" value="C:endoplasmic reticulum-Golgi intermediate compartment membrane"/>
    <property type="evidence" value="ECO:0007669"/>
    <property type="project" value="UniProtKB-SubCell"/>
</dbReference>
<reference evidence="23" key="1">
    <citation type="submission" date="2014-01" db="EMBL/GenBank/DDBJ databases">
        <authorList>
            <person name="Aslett M."/>
        </authorList>
    </citation>
    <scope>NUCLEOTIDE SEQUENCE</scope>
</reference>
<evidence type="ECO:0000256" key="7">
    <source>
        <dbReference type="ARBA" id="ARBA00022824"/>
    </source>
</evidence>
<comment type="function">
    <text evidence="14">SNARE involved in targeting and fusion of ER-derived transport vesicles with the Golgi complex as well as Golgi-derived retrograde transport vesicles with the ER.</text>
</comment>
<evidence type="ECO:0000256" key="17">
    <source>
        <dbReference type="ARBA" id="ARBA00024248"/>
    </source>
</evidence>
<dbReference type="PROSITE" id="PS50859">
    <property type="entry name" value="LONGIN"/>
    <property type="match status" value="1"/>
</dbReference>
<comment type="subcellular location">
    <subcellularLocation>
        <location evidence="1">Endoplasmic reticulum membrane</location>
        <topology evidence="1">Single-pass type IV membrane protein</topology>
    </subcellularLocation>
    <subcellularLocation>
        <location evidence="15">Endoplasmic reticulum-Golgi intermediate compartment membrane</location>
    </subcellularLocation>
    <subcellularLocation>
        <location evidence="16">Golgi apparatus</location>
        <location evidence="16">cis-Golgi network membrane</location>
    </subcellularLocation>
    <subcellularLocation>
        <location evidence="2">Golgi apparatus</location>
        <location evidence="2">trans-Golgi network membrane</location>
    </subcellularLocation>
    <subcellularLocation>
        <location evidence="3">Melanosome</location>
    </subcellularLocation>
</comment>
<dbReference type="Pfam" id="PF13774">
    <property type="entry name" value="Longin"/>
    <property type="match status" value="1"/>
</dbReference>
<evidence type="ECO:0000256" key="8">
    <source>
        <dbReference type="ARBA" id="ARBA00022892"/>
    </source>
</evidence>
<accession>A0A077YYF6</accession>
<evidence type="ECO:0000313" key="23">
    <source>
        <dbReference type="EMBL" id="CDW53117.1"/>
    </source>
</evidence>
<dbReference type="Proteomes" id="UP000030665">
    <property type="component" value="Unassembled WGS sequence"/>
</dbReference>
<evidence type="ECO:0000256" key="15">
    <source>
        <dbReference type="ARBA" id="ARBA00024187"/>
    </source>
</evidence>
<keyword evidence="9" id="KW-0653">Protein transport</keyword>
<dbReference type="InterPro" id="IPR011012">
    <property type="entry name" value="Longin-like_dom_sf"/>
</dbReference>
<keyword evidence="8" id="KW-0931">ER-Golgi transport</keyword>
<dbReference type="OrthoDB" id="1719357at2759"/>
<dbReference type="AlphaFoldDB" id="A0A077YYF6"/>
<evidence type="ECO:0000256" key="5">
    <source>
        <dbReference type="ARBA" id="ARBA00022448"/>
    </source>
</evidence>
<sequence>MIYVTLIARVSDGLPLATSVEGDETQGIGIAKYTSQAKMLFRKLNENSPKKCSLESGAHIFHYLIEDKVCYLCLCDLKLPTSVAFAFLEELSREFSGRYSNRVDNVSRPYHFIEFDPCIQDIKKKHIDYRNRYQLSMVHSDLQDVQRIMVQNIEDVIHRGEALTILDDRAANLAVMSQKFKKEAHLLNLRSSFVKIGFVTLLIVAILYALKVYIL</sequence>
<keyword evidence="5" id="KW-0813">Transport</keyword>
<evidence type="ECO:0000256" key="3">
    <source>
        <dbReference type="ARBA" id="ARBA00004223"/>
    </source>
</evidence>
<keyword evidence="10 20" id="KW-1133">Transmembrane helix</keyword>
<evidence type="ECO:0000256" key="1">
    <source>
        <dbReference type="ARBA" id="ARBA00004163"/>
    </source>
</evidence>
<feature type="domain" description="V-SNARE coiled-coil homology" evidence="22">
    <location>
        <begin position="134"/>
        <end position="194"/>
    </location>
</feature>
<dbReference type="Pfam" id="PF00957">
    <property type="entry name" value="Synaptobrevin"/>
    <property type="match status" value="1"/>
</dbReference>
<evidence type="ECO:0000259" key="22">
    <source>
        <dbReference type="PROSITE" id="PS50892"/>
    </source>
</evidence>
<dbReference type="InterPro" id="IPR010908">
    <property type="entry name" value="Longin_dom"/>
</dbReference>
<gene>
    <name evidence="23" type="ORF">TTRE_0000138001</name>
</gene>
<dbReference type="PRINTS" id="PR00219">
    <property type="entry name" value="SYNAPTOBREVN"/>
</dbReference>
<dbReference type="Gene3D" id="3.30.450.50">
    <property type="entry name" value="Longin domain"/>
    <property type="match status" value="1"/>
</dbReference>